<gene>
    <name evidence="3" type="ORF">GCM10007940_31970</name>
</gene>
<dbReference type="Pfam" id="PF13500">
    <property type="entry name" value="AAA_26"/>
    <property type="match status" value="1"/>
</dbReference>
<evidence type="ECO:0000256" key="2">
    <source>
        <dbReference type="ARBA" id="ARBA00022962"/>
    </source>
</evidence>
<dbReference type="Proteomes" id="UP001156666">
    <property type="component" value="Unassembled WGS sequence"/>
</dbReference>
<accession>A0AA37WE66</accession>
<proteinExistence type="predicted"/>
<comment type="caution">
    <text evidence="3">The sequence shown here is derived from an EMBL/GenBank/DDBJ whole genome shotgun (WGS) entry which is preliminary data.</text>
</comment>
<keyword evidence="4" id="KW-1185">Reference proteome</keyword>
<dbReference type="AlphaFoldDB" id="A0AA37WE66"/>
<evidence type="ECO:0008006" key="5">
    <source>
        <dbReference type="Google" id="ProtNLM"/>
    </source>
</evidence>
<organism evidence="3 4">
    <name type="scientific">Portibacter lacus</name>
    <dbReference type="NCBI Taxonomy" id="1099794"/>
    <lineage>
        <taxon>Bacteria</taxon>
        <taxon>Pseudomonadati</taxon>
        <taxon>Bacteroidota</taxon>
        <taxon>Saprospiria</taxon>
        <taxon>Saprospirales</taxon>
        <taxon>Haliscomenobacteraceae</taxon>
        <taxon>Portibacter</taxon>
    </lineage>
</organism>
<dbReference type="RefSeq" id="WP_235294295.1">
    <property type="nucleotide sequence ID" value="NZ_BSOH01000021.1"/>
</dbReference>
<dbReference type="InterPro" id="IPR027417">
    <property type="entry name" value="P-loop_NTPase"/>
</dbReference>
<dbReference type="InterPro" id="IPR028979">
    <property type="entry name" value="Ser_kin/Pase_Hpr-like_N_sf"/>
</dbReference>
<evidence type="ECO:0000256" key="1">
    <source>
        <dbReference type="ARBA" id="ARBA00011643"/>
    </source>
</evidence>
<dbReference type="SUPFAM" id="SSF75138">
    <property type="entry name" value="HprK N-terminal domain-like"/>
    <property type="match status" value="1"/>
</dbReference>
<dbReference type="CDD" id="cd03109">
    <property type="entry name" value="DTBS"/>
    <property type="match status" value="1"/>
</dbReference>
<dbReference type="PANTHER" id="PTHR21343:SF8">
    <property type="entry name" value="DRTGG DOMAIN-CONTAINING PROTEIN"/>
    <property type="match status" value="1"/>
</dbReference>
<evidence type="ECO:0000313" key="4">
    <source>
        <dbReference type="Proteomes" id="UP001156666"/>
    </source>
</evidence>
<dbReference type="PANTHER" id="PTHR21343">
    <property type="entry name" value="DETHIOBIOTIN SYNTHETASE"/>
    <property type="match status" value="1"/>
</dbReference>
<evidence type="ECO:0000313" key="3">
    <source>
        <dbReference type="EMBL" id="GLR18581.1"/>
    </source>
</evidence>
<sequence length="364" mass="40070">MEYKSIYVAASGQHVGKTTTTLGLVASFLKKGLNVGYCKPVGQKFLDIEKLRVDKDTLLFADLINFNMIPEVHSPIILGKGATEKIIDDPSLKDKILEDLLEAKEKLENNHELVVYEGTGHPGVGSIGGVSNAKVAKMVNAHVIMVIEGGIGSTIDKLNMCLALFREEDVPILGVIVNKVLPDKIPKIQHYLGKWFESNELKLLGIIPYDKHLAHPIMKTICIAINGTVMANAENLNNEVEDIIAGSLIRMDELKESENLLLVVGAENLHNAIAKIQVLSKAAGQEKTPLSGIVVTGKGEIEESAFPYIDKNKIPMVRTLLDTYGSVLKISRIEVKINRNTPWKVKRAIQLIEENVDLDNMLKK</sequence>
<reference evidence="3" key="1">
    <citation type="journal article" date="2014" name="Int. J. Syst. Evol. Microbiol.">
        <title>Complete genome sequence of Corynebacterium casei LMG S-19264T (=DSM 44701T), isolated from a smear-ripened cheese.</title>
        <authorList>
            <consortium name="US DOE Joint Genome Institute (JGI-PGF)"/>
            <person name="Walter F."/>
            <person name="Albersmeier A."/>
            <person name="Kalinowski J."/>
            <person name="Ruckert C."/>
        </authorList>
    </citation>
    <scope>NUCLEOTIDE SEQUENCE</scope>
    <source>
        <strain evidence="3">NBRC 108769</strain>
    </source>
</reference>
<name>A0AA37WE66_9BACT</name>
<protein>
    <recommendedName>
        <fullName evidence="5">DRTGG domain-containing protein</fullName>
    </recommendedName>
</protein>
<reference evidence="3" key="2">
    <citation type="submission" date="2023-01" db="EMBL/GenBank/DDBJ databases">
        <title>Draft genome sequence of Portibacter lacus strain NBRC 108769.</title>
        <authorList>
            <person name="Sun Q."/>
            <person name="Mori K."/>
        </authorList>
    </citation>
    <scope>NUCLEOTIDE SEQUENCE</scope>
    <source>
        <strain evidence="3">NBRC 108769</strain>
    </source>
</reference>
<keyword evidence="2" id="KW-0315">Glutamine amidotransferase</keyword>
<dbReference type="Gene3D" id="3.40.1390.20">
    <property type="entry name" value="HprK N-terminal domain-like"/>
    <property type="match status" value="1"/>
</dbReference>
<dbReference type="SUPFAM" id="SSF52540">
    <property type="entry name" value="P-loop containing nucleoside triphosphate hydrolases"/>
    <property type="match status" value="1"/>
</dbReference>
<dbReference type="EMBL" id="BSOH01000021">
    <property type="protein sequence ID" value="GLR18581.1"/>
    <property type="molecule type" value="Genomic_DNA"/>
</dbReference>
<comment type="subunit">
    <text evidence="1">Homohexamer.</text>
</comment>
<dbReference type="Gene3D" id="3.40.50.300">
    <property type="entry name" value="P-loop containing nucleotide triphosphate hydrolases"/>
    <property type="match status" value="1"/>
</dbReference>